<keyword evidence="2" id="KW-1185">Reference proteome</keyword>
<reference evidence="1 2" key="1">
    <citation type="submission" date="2024-09" db="EMBL/GenBank/DDBJ databases">
        <authorList>
            <person name="Sun Q."/>
            <person name="Mori K."/>
        </authorList>
    </citation>
    <scope>NUCLEOTIDE SEQUENCE [LARGE SCALE GENOMIC DNA]</scope>
    <source>
        <strain evidence="1 2">CCM 7706</strain>
    </source>
</reference>
<dbReference type="RefSeq" id="WP_379556436.1">
    <property type="nucleotide sequence ID" value="NZ_JBHUKO010000002.1"/>
</dbReference>
<organism evidence="1 2">
    <name type="scientific">Novosphingobium soli</name>
    <dbReference type="NCBI Taxonomy" id="574956"/>
    <lineage>
        <taxon>Bacteria</taxon>
        <taxon>Pseudomonadati</taxon>
        <taxon>Pseudomonadota</taxon>
        <taxon>Alphaproteobacteria</taxon>
        <taxon>Sphingomonadales</taxon>
        <taxon>Sphingomonadaceae</taxon>
        <taxon>Novosphingobium</taxon>
    </lineage>
</organism>
<dbReference type="Proteomes" id="UP001589798">
    <property type="component" value="Unassembled WGS sequence"/>
</dbReference>
<dbReference type="InterPro" id="IPR029052">
    <property type="entry name" value="Metallo-depent_PP-like"/>
</dbReference>
<gene>
    <name evidence="1" type="ORF">ACFFJC_05370</name>
</gene>
<sequence>MAIHFVADLQFDGGERTRHAHPHGFADTAERTRRICETWRARVAPEDSVWILGNVGNAVHLAGLPGSKHLVRAAGDPPAWNCLATRRYASVCEMRRLDTEHGLVTLLAHPGAAGEEERMVLHGRARGDWRRRGFVCVTVAELGWGPVSLDQIMSQAAGDALRDAA</sequence>
<protein>
    <submittedName>
        <fullName evidence="1">Phosphoesterase</fullName>
    </submittedName>
</protein>
<evidence type="ECO:0000313" key="2">
    <source>
        <dbReference type="Proteomes" id="UP001589798"/>
    </source>
</evidence>
<name>A0ABV6CSJ8_9SPHN</name>
<dbReference type="Gene3D" id="3.60.21.10">
    <property type="match status" value="1"/>
</dbReference>
<proteinExistence type="predicted"/>
<dbReference type="EMBL" id="JBHLWK010000008">
    <property type="protein sequence ID" value="MFC0203702.1"/>
    <property type="molecule type" value="Genomic_DNA"/>
</dbReference>
<evidence type="ECO:0000313" key="1">
    <source>
        <dbReference type="EMBL" id="MFC0203702.1"/>
    </source>
</evidence>
<comment type="caution">
    <text evidence="1">The sequence shown here is derived from an EMBL/GenBank/DDBJ whole genome shotgun (WGS) entry which is preliminary data.</text>
</comment>
<accession>A0ABV6CSJ8</accession>